<feature type="signal peptide" evidence="2">
    <location>
        <begin position="1"/>
        <end position="21"/>
    </location>
</feature>
<organism evidence="3 4">
    <name type="scientific">Mesomycoplasma ovipneumoniae</name>
    <dbReference type="NCBI Taxonomy" id="29562"/>
    <lineage>
        <taxon>Bacteria</taxon>
        <taxon>Bacillati</taxon>
        <taxon>Mycoplasmatota</taxon>
        <taxon>Mycoplasmoidales</taxon>
        <taxon>Metamycoplasmataceae</taxon>
        <taxon>Mesomycoplasma</taxon>
    </lineage>
</organism>
<gene>
    <name evidence="3" type="ORF">P5716_00350</name>
</gene>
<name>A0AAW6Q7Q8_9BACT</name>
<dbReference type="PROSITE" id="PS51257">
    <property type="entry name" value="PROKAR_LIPOPROTEIN"/>
    <property type="match status" value="1"/>
</dbReference>
<dbReference type="AlphaFoldDB" id="A0AAW6Q7Q8"/>
<sequence length="630" mass="73809">MKFKFFKSLAPLLLVNFFVISCTNFIPFQDRKNNDESAKNPVITEENQPKNQILPELETPKNDLAQITQNLNPIGNIKTINDSNNDSPLTSENNNLLLKNTNSKNNHNLANSSISTIQNPSLNKSQIDNLNFSSLESLVKSNQPKPKPKPKPELKLEPKLEPKVEQILEPKPETNPEQIPLVKSEISQVVEDLPVEKTPIINEKLDFLKLSDYDNKPAQEIGFDLTNRVSTNSFSYEPFDLKPNVIKQENDDHYLGEKNENLNIYWLDKINTASLSKNEDARKTFFGYFNPRFREKNFKLDYFGFRSLDYSDQRYKDIFQRNVRFSTGTAILLDSHEGESVFLTNKHVLYVDKKPFWELMAYPFMRFYFNDNVNTLSSLANSGMLSLFWIKTEYDKQIEQLRKENNRFRRNIYIKPANVREFSQFNTNLYKRYFREEKKFNNFGKDVGIFYFNHAKFREDIKSIFDFYQQHKRWLLSSYRYSNGKTIEDDINRFTKKFQNFSNFWDHVQQFPPLKISEKSWKNGEIDYTTKIGGFWPGFAFSKNMFKGVYIKNGAPSFFVTNGPGASGSGVYNTNGELIFLNQLITLAKDQKKLYYDQNNLTSHLTTGILLRNDKIDLVSEIKKFYYNKE</sequence>
<accession>A0AAW6Q7Q8</accession>
<dbReference type="NCBIfam" id="NF045845">
    <property type="entry name" value="Mhp366_Mhp367_fam"/>
    <property type="match status" value="1"/>
</dbReference>
<evidence type="ECO:0000313" key="3">
    <source>
        <dbReference type="EMBL" id="MDF9627433.1"/>
    </source>
</evidence>
<evidence type="ECO:0008006" key="5">
    <source>
        <dbReference type="Google" id="ProtNLM"/>
    </source>
</evidence>
<proteinExistence type="predicted"/>
<protein>
    <recommendedName>
        <fullName evidence="5">Lipoprotein</fullName>
    </recommendedName>
</protein>
<dbReference type="EMBL" id="JARPQC010000001">
    <property type="protein sequence ID" value="MDF9627433.1"/>
    <property type="molecule type" value="Genomic_DNA"/>
</dbReference>
<reference evidence="3" key="1">
    <citation type="submission" date="2023-03" db="EMBL/GenBank/DDBJ databases">
        <title>Comparative genome analysis of Brazilian Mesomycoplasma ovipneumoniae isolated from healthy and pneumonic sheep.</title>
        <authorList>
            <person name="Gaeta N."/>
            <person name="Timenetsky J."/>
            <person name="Ganda E."/>
            <person name="Gregory L."/>
        </authorList>
    </citation>
    <scope>NUCLEOTIDE SEQUENCE</scope>
    <source>
        <strain evidence="3">USP-SP475</strain>
    </source>
</reference>
<feature type="compositionally biased region" description="Low complexity" evidence="1">
    <location>
        <begin position="89"/>
        <end position="104"/>
    </location>
</feature>
<evidence type="ECO:0000256" key="1">
    <source>
        <dbReference type="SAM" id="MobiDB-lite"/>
    </source>
</evidence>
<evidence type="ECO:0000313" key="4">
    <source>
        <dbReference type="Proteomes" id="UP001176114"/>
    </source>
</evidence>
<evidence type="ECO:0000256" key="2">
    <source>
        <dbReference type="SAM" id="SignalP"/>
    </source>
</evidence>
<feature type="compositionally biased region" description="Basic and acidic residues" evidence="1">
    <location>
        <begin position="150"/>
        <end position="160"/>
    </location>
</feature>
<dbReference type="RefSeq" id="WP_277446454.1">
    <property type="nucleotide sequence ID" value="NZ_JARPQC010000001.1"/>
</dbReference>
<feature type="region of interest" description="Disordered" evidence="1">
    <location>
        <begin position="78"/>
        <end position="104"/>
    </location>
</feature>
<dbReference type="Proteomes" id="UP001176114">
    <property type="component" value="Unassembled WGS sequence"/>
</dbReference>
<keyword evidence="2" id="KW-0732">Signal</keyword>
<feature type="compositionally biased region" description="Polar residues" evidence="1">
    <location>
        <begin position="78"/>
        <end position="88"/>
    </location>
</feature>
<feature type="region of interest" description="Disordered" evidence="1">
    <location>
        <begin position="139"/>
        <end position="160"/>
    </location>
</feature>
<feature type="chain" id="PRO_5043566249" description="Lipoprotein" evidence="2">
    <location>
        <begin position="22"/>
        <end position="630"/>
    </location>
</feature>
<comment type="caution">
    <text evidence="3">The sequence shown here is derived from an EMBL/GenBank/DDBJ whole genome shotgun (WGS) entry which is preliminary data.</text>
</comment>